<keyword evidence="3 5" id="KW-1133">Transmembrane helix</keyword>
<evidence type="ECO:0000313" key="7">
    <source>
        <dbReference type="EMBL" id="SPD85134.1"/>
    </source>
</evidence>
<feature type="transmembrane region" description="Helical" evidence="5">
    <location>
        <begin position="29"/>
        <end position="50"/>
    </location>
</feature>
<organism evidence="7 8">
    <name type="scientific">Micropruina glycogenica</name>
    <dbReference type="NCBI Taxonomy" id="75385"/>
    <lineage>
        <taxon>Bacteria</taxon>
        <taxon>Bacillati</taxon>
        <taxon>Actinomycetota</taxon>
        <taxon>Actinomycetes</taxon>
        <taxon>Propionibacteriales</taxon>
        <taxon>Nocardioidaceae</taxon>
        <taxon>Micropruina</taxon>
    </lineage>
</organism>
<keyword evidence="8" id="KW-1185">Reference proteome</keyword>
<accession>A0A2N9JCM1</accession>
<dbReference type="EMBL" id="LT985188">
    <property type="protein sequence ID" value="SPD85134.1"/>
    <property type="molecule type" value="Genomic_DNA"/>
</dbReference>
<evidence type="ECO:0000313" key="8">
    <source>
        <dbReference type="Proteomes" id="UP000238164"/>
    </source>
</evidence>
<feature type="transmembrane region" description="Helical" evidence="5">
    <location>
        <begin position="413"/>
        <end position="433"/>
    </location>
</feature>
<evidence type="ECO:0000256" key="3">
    <source>
        <dbReference type="ARBA" id="ARBA00022989"/>
    </source>
</evidence>
<evidence type="ECO:0000256" key="2">
    <source>
        <dbReference type="ARBA" id="ARBA00022692"/>
    </source>
</evidence>
<dbReference type="AlphaFoldDB" id="A0A2N9JCM1"/>
<protein>
    <submittedName>
        <fullName evidence="7">O-Antigen ligase</fullName>
    </submittedName>
</protein>
<dbReference type="GO" id="GO:0016020">
    <property type="term" value="C:membrane"/>
    <property type="evidence" value="ECO:0007669"/>
    <property type="project" value="UniProtKB-SubCell"/>
</dbReference>
<feature type="transmembrane region" description="Helical" evidence="5">
    <location>
        <begin position="124"/>
        <end position="143"/>
    </location>
</feature>
<evidence type="ECO:0000259" key="6">
    <source>
        <dbReference type="Pfam" id="PF04932"/>
    </source>
</evidence>
<evidence type="ECO:0000256" key="5">
    <source>
        <dbReference type="SAM" id="Phobius"/>
    </source>
</evidence>
<evidence type="ECO:0000256" key="4">
    <source>
        <dbReference type="ARBA" id="ARBA00023136"/>
    </source>
</evidence>
<dbReference type="InterPro" id="IPR051533">
    <property type="entry name" value="WaaL-like"/>
</dbReference>
<reference evidence="7 8" key="1">
    <citation type="submission" date="2018-02" db="EMBL/GenBank/DDBJ databases">
        <authorList>
            <person name="Cohen D.B."/>
            <person name="Kent A.D."/>
        </authorList>
    </citation>
    <scope>NUCLEOTIDE SEQUENCE [LARGE SCALE GENOMIC DNA]</scope>
    <source>
        <strain evidence="7">1</strain>
    </source>
</reference>
<feature type="transmembrane region" description="Helical" evidence="5">
    <location>
        <begin position="155"/>
        <end position="173"/>
    </location>
</feature>
<proteinExistence type="predicted"/>
<name>A0A2N9JCM1_9ACTN</name>
<gene>
    <name evidence="7" type="ORF">MPLG2_0098</name>
</gene>
<keyword evidence="4 5" id="KW-0472">Membrane</keyword>
<feature type="transmembrane region" description="Helical" evidence="5">
    <location>
        <begin position="56"/>
        <end position="82"/>
    </location>
</feature>
<dbReference type="PANTHER" id="PTHR37422">
    <property type="entry name" value="TEICHURONIC ACID BIOSYNTHESIS PROTEIN TUAE"/>
    <property type="match status" value="1"/>
</dbReference>
<evidence type="ECO:0000256" key="1">
    <source>
        <dbReference type="ARBA" id="ARBA00004141"/>
    </source>
</evidence>
<dbReference type="OrthoDB" id="3837781at2"/>
<feature type="domain" description="O-antigen ligase-related" evidence="6">
    <location>
        <begin position="246"/>
        <end position="377"/>
    </location>
</feature>
<dbReference type="Pfam" id="PF04932">
    <property type="entry name" value="Wzy_C"/>
    <property type="match status" value="1"/>
</dbReference>
<feature type="transmembrane region" description="Helical" evidence="5">
    <location>
        <begin position="368"/>
        <end position="388"/>
    </location>
</feature>
<dbReference type="GO" id="GO:0016874">
    <property type="term" value="F:ligase activity"/>
    <property type="evidence" value="ECO:0007669"/>
    <property type="project" value="UniProtKB-KW"/>
</dbReference>
<sequence length="462" mass="50821">MSVQTRPTTTISRRLANLRRVRPEWLGDTAAFLLSSAILLLVAASLGWIAAAFGTFAIVLGVAVLAIGLASTNIALVPLMAFPAVLLPMRTGPLSLTDLVLIAGTLPAFLLYRRSEAKDLQQFIWLGIAYQALLIPTLVLNPYVANLIEWGHEMFMVIGGLLVGWVVGRYGFASPALKLYLLGCVFIGLWAFVMGGIMLATEHAFGPVYLPQLHKNFIGDVLAFGFIIAFMRPSWLGWSKRFAYPVMLACALGIAASGSRQAMVSVAVTILIMSLRGRQGGAGRGRVLLLALLPGMWFVFNSLSDQLEQYEQGDRFNSASQRIVWFAQSIEIWRESPIFGVGLRWWYTDRFSERFQPPNAIFEMLSSTGVVGTIAFFVLCLGGLWAALTLRPSYGNLAAAILLARFTQGQLDLYWLAGLSAIPWMIVGLVLGVQAMHLDQSDDRVPTGDVRPARLLRPWQRR</sequence>
<dbReference type="RefSeq" id="WP_105184443.1">
    <property type="nucleotide sequence ID" value="NZ_BAAAGO010000016.1"/>
</dbReference>
<dbReference type="PANTHER" id="PTHR37422:SF13">
    <property type="entry name" value="LIPOPOLYSACCHARIDE BIOSYNTHESIS PROTEIN PA4999-RELATED"/>
    <property type="match status" value="1"/>
</dbReference>
<feature type="transmembrane region" description="Helical" evidence="5">
    <location>
        <begin position="179"/>
        <end position="205"/>
    </location>
</feature>
<dbReference type="KEGG" id="mgg:MPLG2_0098"/>
<dbReference type="Proteomes" id="UP000238164">
    <property type="component" value="Chromosome 1"/>
</dbReference>
<comment type="subcellular location">
    <subcellularLocation>
        <location evidence="1">Membrane</location>
        <topology evidence="1">Multi-pass membrane protein</topology>
    </subcellularLocation>
</comment>
<keyword evidence="7" id="KW-0436">Ligase</keyword>
<feature type="transmembrane region" description="Helical" evidence="5">
    <location>
        <begin position="94"/>
        <end position="112"/>
    </location>
</feature>
<feature type="transmembrane region" description="Helical" evidence="5">
    <location>
        <begin position="217"/>
        <end position="236"/>
    </location>
</feature>
<keyword evidence="2 5" id="KW-0812">Transmembrane</keyword>
<dbReference type="InterPro" id="IPR007016">
    <property type="entry name" value="O-antigen_ligase-rel_domated"/>
</dbReference>